<dbReference type="Proteomes" id="UP000267027">
    <property type="component" value="Unassembled WGS sequence"/>
</dbReference>
<keyword evidence="1" id="KW-0812">Transmembrane</keyword>
<proteinExistence type="predicted"/>
<keyword evidence="1" id="KW-1133">Transmembrane helix</keyword>
<protein>
    <submittedName>
        <fullName evidence="4">Vacuole membrane protein 1</fullName>
    </submittedName>
</protein>
<reference evidence="4" key="1">
    <citation type="submission" date="2017-02" db="UniProtKB">
        <authorList>
            <consortium name="WormBaseParasite"/>
        </authorList>
    </citation>
    <scope>IDENTIFICATION</scope>
</reference>
<feature type="transmembrane region" description="Helical" evidence="1">
    <location>
        <begin position="64"/>
        <end position="81"/>
    </location>
</feature>
<accession>A0A0R3PH15</accession>
<organism evidence="4">
    <name type="scientific">Angiostrongylus costaricensis</name>
    <name type="common">Nematode worm</name>
    <dbReference type="NCBI Taxonomy" id="334426"/>
    <lineage>
        <taxon>Eukaryota</taxon>
        <taxon>Metazoa</taxon>
        <taxon>Ecdysozoa</taxon>
        <taxon>Nematoda</taxon>
        <taxon>Chromadorea</taxon>
        <taxon>Rhabditida</taxon>
        <taxon>Rhabditina</taxon>
        <taxon>Rhabditomorpha</taxon>
        <taxon>Strongyloidea</taxon>
        <taxon>Metastrongylidae</taxon>
        <taxon>Angiostrongylus</taxon>
    </lineage>
</organism>
<dbReference type="WBParaSite" id="ACOC_0000363101-mRNA-1">
    <property type="protein sequence ID" value="ACOC_0000363101-mRNA-1"/>
    <property type="gene ID" value="ACOC_0000363101"/>
</dbReference>
<dbReference type="OMA" id="ILACASX"/>
<keyword evidence="3" id="KW-1185">Reference proteome</keyword>
<keyword evidence="1" id="KW-0472">Membrane</keyword>
<dbReference type="EMBL" id="UYYA01001213">
    <property type="protein sequence ID" value="VDM55217.1"/>
    <property type="molecule type" value="Genomic_DNA"/>
</dbReference>
<name>A0A0R3PH15_ANGCS</name>
<dbReference type="OrthoDB" id="2016540at2759"/>
<evidence type="ECO:0000313" key="4">
    <source>
        <dbReference type="WBParaSite" id="ACOC_0000363101-mRNA-1"/>
    </source>
</evidence>
<dbReference type="AlphaFoldDB" id="A0A0R3PH15"/>
<evidence type="ECO:0000313" key="2">
    <source>
        <dbReference type="EMBL" id="VDM55217.1"/>
    </source>
</evidence>
<evidence type="ECO:0000313" key="3">
    <source>
        <dbReference type="Proteomes" id="UP000267027"/>
    </source>
</evidence>
<evidence type="ECO:0000256" key="1">
    <source>
        <dbReference type="SAM" id="Phobius"/>
    </source>
</evidence>
<dbReference type="STRING" id="334426.A0A0R3PH15"/>
<feature type="transmembrane region" description="Helical" evidence="1">
    <location>
        <begin position="124"/>
        <end position="149"/>
    </location>
</feature>
<gene>
    <name evidence="2" type="ORF">ACOC_LOCUS3632</name>
</gene>
<reference evidence="2 3" key="2">
    <citation type="submission" date="2018-11" db="EMBL/GenBank/DDBJ databases">
        <authorList>
            <consortium name="Pathogen Informatics"/>
        </authorList>
    </citation>
    <scope>NUCLEOTIDE SEQUENCE [LARGE SCALE GENOMIC DNA]</scope>
    <source>
        <strain evidence="2 3">Costa Rica</strain>
    </source>
</reference>
<feature type="transmembrane region" description="Helical" evidence="1">
    <location>
        <begin position="88"/>
        <end position="104"/>
    </location>
</feature>
<sequence length="291" mass="33213">MVTKAKNKNNRRKSIGIIKNSVKKVDFSEEKSKTGKWPSPSTNTLNRLAREKIVLWRQPFTTTYYALMEIFNLFLEFLTGFRLLHHKAILVTFFILFSVFYYVYITPGKHQQHIAIVENKLIWWGWWVFLGVLSSIGLGTGLHTFLIYLGPHIAAVTLAAYECNSLNFPEPPYPDSIVCPDGKSDVTITLWQIVAKVRVESLLWGAGTALGELPPYFMARAARLSGEEPDDEEYKEFLQLMNADKKGGVDELSWTDRVKARIERFISRVGFPGILFFASIPNPLFDLAGKW</sequence>